<dbReference type="AlphaFoldDB" id="A0A328AVZ5"/>
<name>A0A328AVZ5_9CAUL</name>
<evidence type="ECO:0000256" key="4">
    <source>
        <dbReference type="ARBA" id="ARBA00022692"/>
    </source>
</evidence>
<proteinExistence type="inferred from homology"/>
<dbReference type="EMBL" id="QFYP01000001">
    <property type="protein sequence ID" value="RAK59302.1"/>
    <property type="molecule type" value="Genomic_DNA"/>
</dbReference>
<keyword evidence="5 7" id="KW-1133">Transmembrane helix</keyword>
<reference evidence="10" key="1">
    <citation type="submission" date="2018-05" db="EMBL/GenBank/DDBJ databases">
        <authorList>
            <person name="Li X."/>
        </authorList>
    </citation>
    <scope>NUCLEOTIDE SEQUENCE [LARGE SCALE GENOMIC DNA]</scope>
    <source>
        <strain evidence="10">HKS-05</strain>
    </source>
</reference>
<feature type="domain" description="Glycine transporter" evidence="8">
    <location>
        <begin position="94"/>
        <end position="166"/>
    </location>
</feature>
<dbReference type="OrthoDB" id="9791874at2"/>
<feature type="transmembrane region" description="Helical" evidence="7">
    <location>
        <begin position="91"/>
        <end position="112"/>
    </location>
</feature>
<evidence type="ECO:0000256" key="3">
    <source>
        <dbReference type="ARBA" id="ARBA00022475"/>
    </source>
</evidence>
<feature type="transmembrane region" description="Helical" evidence="7">
    <location>
        <begin position="118"/>
        <end position="139"/>
    </location>
</feature>
<evidence type="ECO:0000256" key="1">
    <source>
        <dbReference type="ARBA" id="ARBA00004651"/>
    </source>
</evidence>
<dbReference type="RefSeq" id="WP_111456595.1">
    <property type="nucleotide sequence ID" value="NZ_QFYP01000001.1"/>
</dbReference>
<dbReference type="Proteomes" id="UP000249842">
    <property type="component" value="Unassembled WGS sequence"/>
</dbReference>
<evidence type="ECO:0000259" key="8">
    <source>
        <dbReference type="Pfam" id="PF03458"/>
    </source>
</evidence>
<dbReference type="InterPro" id="IPR005115">
    <property type="entry name" value="Gly_transporter"/>
</dbReference>
<gene>
    <name evidence="9" type="ORF">DJ021_05530</name>
</gene>
<comment type="similarity">
    <text evidence="2">Belongs to the UPF0126 family.</text>
</comment>
<dbReference type="PANTHER" id="PTHR30506">
    <property type="entry name" value="INNER MEMBRANE PROTEIN"/>
    <property type="match status" value="1"/>
</dbReference>
<feature type="transmembrane region" description="Helical" evidence="7">
    <location>
        <begin position="34"/>
        <end position="55"/>
    </location>
</feature>
<dbReference type="GO" id="GO:0005886">
    <property type="term" value="C:plasma membrane"/>
    <property type="evidence" value="ECO:0007669"/>
    <property type="project" value="UniProtKB-SubCell"/>
</dbReference>
<evidence type="ECO:0000313" key="10">
    <source>
        <dbReference type="Proteomes" id="UP000249842"/>
    </source>
</evidence>
<evidence type="ECO:0000313" key="9">
    <source>
        <dbReference type="EMBL" id="RAK59302.1"/>
    </source>
</evidence>
<feature type="transmembrane region" description="Helical" evidence="7">
    <location>
        <begin position="151"/>
        <end position="171"/>
    </location>
</feature>
<feature type="domain" description="Glycine transporter" evidence="8">
    <location>
        <begin position="10"/>
        <end position="82"/>
    </location>
</feature>
<evidence type="ECO:0000256" key="2">
    <source>
        <dbReference type="ARBA" id="ARBA00008193"/>
    </source>
</evidence>
<sequence>MDRLAATLTVLDYAAVAVFGASGALAAARRKHDIVTFGFFAAVTGVGGGTLRDLLIGAPVFWVGRPAYVVVCLAAAVAVWVFGWGRGRERFLIWSDALGMAAYAVVGALKAVSLGVPAFSAIVMGVLTACFGGIIRDVLADEPSVLLRRELYVTAALVGASVFVLLGQLGVGILPAGLAGFALAFATRAGAILFNWTLPGFPGRAPPEEAS</sequence>
<feature type="transmembrane region" description="Helical" evidence="7">
    <location>
        <begin position="6"/>
        <end position="27"/>
    </location>
</feature>
<keyword evidence="3" id="KW-1003">Cell membrane</keyword>
<dbReference type="PANTHER" id="PTHR30506:SF3">
    <property type="entry name" value="UPF0126 INNER MEMBRANE PROTEIN YADS-RELATED"/>
    <property type="match status" value="1"/>
</dbReference>
<keyword evidence="10" id="KW-1185">Reference proteome</keyword>
<evidence type="ECO:0000256" key="5">
    <source>
        <dbReference type="ARBA" id="ARBA00022989"/>
    </source>
</evidence>
<feature type="transmembrane region" description="Helical" evidence="7">
    <location>
        <begin position="67"/>
        <end position="84"/>
    </location>
</feature>
<organism evidence="9 10">
    <name type="scientific">Phenylobacterium hankyongense</name>
    <dbReference type="NCBI Taxonomy" id="1813876"/>
    <lineage>
        <taxon>Bacteria</taxon>
        <taxon>Pseudomonadati</taxon>
        <taxon>Pseudomonadota</taxon>
        <taxon>Alphaproteobacteria</taxon>
        <taxon>Caulobacterales</taxon>
        <taxon>Caulobacteraceae</taxon>
        <taxon>Phenylobacterium</taxon>
    </lineage>
</organism>
<evidence type="ECO:0000256" key="7">
    <source>
        <dbReference type="SAM" id="Phobius"/>
    </source>
</evidence>
<dbReference type="Pfam" id="PF03458">
    <property type="entry name" value="Gly_transporter"/>
    <property type="match status" value="2"/>
</dbReference>
<comment type="caution">
    <text evidence="9">The sequence shown here is derived from an EMBL/GenBank/DDBJ whole genome shotgun (WGS) entry which is preliminary data.</text>
</comment>
<keyword evidence="6 7" id="KW-0472">Membrane</keyword>
<comment type="subcellular location">
    <subcellularLocation>
        <location evidence="1">Cell membrane</location>
        <topology evidence="1">Multi-pass membrane protein</topology>
    </subcellularLocation>
</comment>
<evidence type="ECO:0000256" key="6">
    <source>
        <dbReference type="ARBA" id="ARBA00023136"/>
    </source>
</evidence>
<keyword evidence="4 7" id="KW-0812">Transmembrane</keyword>
<protein>
    <submittedName>
        <fullName evidence="9">Trimeric intracellular cation channel family protein</fullName>
    </submittedName>
</protein>
<accession>A0A328AVZ5</accession>